<proteinExistence type="inferred from homology"/>
<feature type="repeat" description="CXXCXGXG motif" evidence="9">
    <location>
        <begin position="197"/>
        <end position="204"/>
    </location>
</feature>
<dbReference type="Proteomes" id="UP000179010">
    <property type="component" value="Unassembled WGS sequence"/>
</dbReference>
<feature type="zinc finger region" description="CR-type" evidence="10">
    <location>
        <begin position="142"/>
        <end position="223"/>
    </location>
</feature>
<dbReference type="InterPro" id="IPR008971">
    <property type="entry name" value="HSP40/DnaJ_pept-bd"/>
</dbReference>
<dbReference type="Gene3D" id="2.10.230.10">
    <property type="entry name" value="Heat shock protein DnaJ, cysteine-rich domain"/>
    <property type="match status" value="1"/>
</dbReference>
<dbReference type="SUPFAM" id="SSF46565">
    <property type="entry name" value="Chaperone J-domain"/>
    <property type="match status" value="1"/>
</dbReference>
<dbReference type="InterPro" id="IPR012724">
    <property type="entry name" value="DnaJ"/>
</dbReference>
<dbReference type="GO" id="GO:0042026">
    <property type="term" value="P:protein refolding"/>
    <property type="evidence" value="ECO:0007669"/>
    <property type="project" value="TreeGrafter"/>
</dbReference>
<dbReference type="InterPro" id="IPR001623">
    <property type="entry name" value="DnaJ_domain"/>
</dbReference>
<dbReference type="EMBL" id="METE01000004">
    <property type="protein sequence ID" value="OGB85405.1"/>
    <property type="molecule type" value="Genomic_DNA"/>
</dbReference>
<evidence type="ECO:0000256" key="1">
    <source>
        <dbReference type="ARBA" id="ARBA00022723"/>
    </source>
</evidence>
<dbReference type="PANTHER" id="PTHR43096">
    <property type="entry name" value="DNAJ HOMOLOG 1, MITOCHONDRIAL-RELATED"/>
    <property type="match status" value="1"/>
</dbReference>
<dbReference type="AlphaFoldDB" id="A0A1F4PP50"/>
<feature type="binding site" evidence="9">
    <location>
        <position position="200"/>
    </location>
    <ligand>
        <name>Zn(2+)</name>
        <dbReference type="ChEBI" id="CHEBI:29105"/>
        <label>2</label>
    </ligand>
</feature>
<dbReference type="NCBIfam" id="TIGR02349">
    <property type="entry name" value="DnaJ_bact"/>
    <property type="match status" value="1"/>
</dbReference>
<evidence type="ECO:0000259" key="11">
    <source>
        <dbReference type="PROSITE" id="PS50076"/>
    </source>
</evidence>
<feature type="binding site" evidence="9">
    <location>
        <position position="197"/>
    </location>
    <ligand>
        <name>Zn(2+)</name>
        <dbReference type="ChEBI" id="CHEBI:29105"/>
        <label>2</label>
    </ligand>
</feature>
<dbReference type="InterPro" id="IPR001305">
    <property type="entry name" value="HSP_DnaJ_Cys-rich_dom"/>
</dbReference>
<keyword evidence="9" id="KW-0346">Stress response</keyword>
<evidence type="ECO:0000256" key="3">
    <source>
        <dbReference type="ARBA" id="ARBA00022771"/>
    </source>
</evidence>
<dbReference type="SMART" id="SM00271">
    <property type="entry name" value="DnaJ"/>
    <property type="match status" value="1"/>
</dbReference>
<evidence type="ECO:0000256" key="4">
    <source>
        <dbReference type="ARBA" id="ARBA00022833"/>
    </source>
</evidence>
<evidence type="ECO:0000256" key="9">
    <source>
        <dbReference type="HAMAP-Rule" id="MF_01152"/>
    </source>
</evidence>
<organism evidence="13 14">
    <name type="scientific">candidate division Kazan bacterium RIFCSPLOWO2_01_FULL_48_13</name>
    <dbReference type="NCBI Taxonomy" id="1798539"/>
    <lineage>
        <taxon>Bacteria</taxon>
        <taxon>Bacteria division Kazan-3B-28</taxon>
    </lineage>
</organism>
<evidence type="ECO:0000256" key="8">
    <source>
        <dbReference type="ARBA" id="ARBA00067609"/>
    </source>
</evidence>
<keyword evidence="5 9" id="KW-0143">Chaperone</keyword>
<feature type="binding site" evidence="9">
    <location>
        <position position="158"/>
    </location>
    <ligand>
        <name>Zn(2+)</name>
        <dbReference type="ChEBI" id="CHEBI:29105"/>
        <label>1</label>
    </ligand>
</feature>
<evidence type="ECO:0000256" key="2">
    <source>
        <dbReference type="ARBA" id="ARBA00022737"/>
    </source>
</evidence>
<dbReference type="InterPro" id="IPR018253">
    <property type="entry name" value="DnaJ_domain_CS"/>
</dbReference>
<dbReference type="PROSITE" id="PS51188">
    <property type="entry name" value="ZF_CR"/>
    <property type="match status" value="1"/>
</dbReference>
<dbReference type="FunFam" id="2.10.230.10:FF:000002">
    <property type="entry name" value="Molecular chaperone DnaJ"/>
    <property type="match status" value="1"/>
</dbReference>
<gene>
    <name evidence="9" type="primary">dnaJ</name>
    <name evidence="13" type="ORF">A2994_02150</name>
</gene>
<keyword evidence="3 9" id="KW-0863">Zinc-finger</keyword>
<feature type="binding site" evidence="9">
    <location>
        <position position="211"/>
    </location>
    <ligand>
        <name>Zn(2+)</name>
        <dbReference type="ChEBI" id="CHEBI:29105"/>
        <label>1</label>
    </ligand>
</feature>
<comment type="domain">
    <text evidence="9">The J domain is necessary and sufficient to stimulate DnaK ATPase activity. Zinc center 1 plays an important role in the autonomous, DnaK-independent chaperone activity of DnaJ. Zinc center 2 is essential for interaction with DnaK and for DnaJ activity.</text>
</comment>
<feature type="repeat" description="CXXCXGXG motif" evidence="9">
    <location>
        <begin position="171"/>
        <end position="178"/>
    </location>
</feature>
<dbReference type="Gene3D" id="1.10.287.110">
    <property type="entry name" value="DnaJ domain"/>
    <property type="match status" value="1"/>
</dbReference>
<keyword evidence="2 9" id="KW-0677">Repeat</keyword>
<dbReference type="GO" id="GO:0005524">
    <property type="term" value="F:ATP binding"/>
    <property type="evidence" value="ECO:0007669"/>
    <property type="project" value="InterPro"/>
</dbReference>
<evidence type="ECO:0000256" key="7">
    <source>
        <dbReference type="ARBA" id="ARBA00061004"/>
    </source>
</evidence>
<comment type="subunit">
    <text evidence="9">Homodimer.</text>
</comment>
<dbReference type="GO" id="GO:0008270">
    <property type="term" value="F:zinc ion binding"/>
    <property type="evidence" value="ECO:0007669"/>
    <property type="project" value="UniProtKB-UniRule"/>
</dbReference>
<dbReference type="GO" id="GO:0009408">
    <property type="term" value="P:response to heat"/>
    <property type="evidence" value="ECO:0007669"/>
    <property type="project" value="InterPro"/>
</dbReference>
<keyword evidence="9" id="KW-0235">DNA replication</keyword>
<sequence>MAKDYYQILGINKGATAEEIKQAYRKLALKYHPDKTKGDAEGEKKFKEINEAYQVLGNESKRRQYDQYGQAFDGSTRGGFSGFRPEDFSRFTQDFGDMAGFEDIFDAFFGGGGRRRRNPEQAHRGSDIEGHLQVTFAEAAKGVKKKMGINCSRICEVCHGSGAADGKLATCDKCGGHGELRVNRRTILGTFAQVQMCDTCRGTGKKPAKACRTCRGDGKVTKSETIEVDIPAGIDSNQTIKLSGQGEVGWRGGRSGDLYIVVTVLSDSRFERRGADLYRTEGLSYPIAVLGGEIKIDALDERLTLKIPAGTGGGEVFRLRGKGLPRLDQTGHGDLFVKVEIVIPRHLTLKQKRLLEDLGEEL</sequence>
<dbReference type="STRING" id="1798539.A2994_02150"/>
<dbReference type="Pfam" id="PF01556">
    <property type="entry name" value="DnaJ_C"/>
    <property type="match status" value="1"/>
</dbReference>
<feature type="domain" description="CR-type" evidence="12">
    <location>
        <begin position="142"/>
        <end position="223"/>
    </location>
</feature>
<keyword evidence="4 9" id="KW-0862">Zinc</keyword>
<dbReference type="InterPro" id="IPR002939">
    <property type="entry name" value="DnaJ_C"/>
</dbReference>
<comment type="function">
    <text evidence="6 9">Participates actively in the response to hyperosmotic and heat shock by preventing the aggregation of stress-denatured proteins and by disaggregating proteins, also in an autonomous, DnaK-independent fashion. Unfolded proteins bind initially to DnaJ; upon interaction with the DnaJ-bound protein, DnaK hydrolyzes its bound ATP, resulting in the formation of a stable complex. GrpE releases ADP from DnaK; ATP binding to DnaK triggers the release of the substrate protein, thus completing the reaction cycle. Several rounds of ATP-dependent interactions between DnaJ, DnaK and GrpE are required for fully efficient folding. Also involved, together with DnaK and GrpE, in the DNA replication of plasmids through activation of initiation proteins.</text>
</comment>
<feature type="binding site" evidence="9">
    <location>
        <position position="174"/>
    </location>
    <ligand>
        <name>Zn(2+)</name>
        <dbReference type="ChEBI" id="CHEBI:29105"/>
        <label>2</label>
    </ligand>
</feature>
<feature type="repeat" description="CXXCXGXG motif" evidence="9">
    <location>
        <begin position="211"/>
        <end position="218"/>
    </location>
</feature>
<dbReference type="InterPro" id="IPR036869">
    <property type="entry name" value="J_dom_sf"/>
</dbReference>
<dbReference type="PROSITE" id="PS00636">
    <property type="entry name" value="DNAJ_1"/>
    <property type="match status" value="1"/>
</dbReference>
<dbReference type="GO" id="GO:0051082">
    <property type="term" value="F:unfolded protein binding"/>
    <property type="evidence" value="ECO:0007669"/>
    <property type="project" value="UniProtKB-UniRule"/>
</dbReference>
<dbReference type="FunFam" id="1.10.287.110:FF:000034">
    <property type="entry name" value="Chaperone protein DnaJ"/>
    <property type="match status" value="1"/>
</dbReference>
<evidence type="ECO:0000259" key="12">
    <source>
        <dbReference type="PROSITE" id="PS51188"/>
    </source>
</evidence>
<keyword evidence="9" id="KW-0963">Cytoplasm</keyword>
<dbReference type="InterPro" id="IPR036410">
    <property type="entry name" value="HSP_DnaJ_Cys-rich_dom_sf"/>
</dbReference>
<feature type="domain" description="J" evidence="11">
    <location>
        <begin position="4"/>
        <end position="69"/>
    </location>
</feature>
<comment type="cofactor">
    <cofactor evidence="9">
        <name>Zn(2+)</name>
        <dbReference type="ChEBI" id="CHEBI:29105"/>
    </cofactor>
    <text evidence="9">Binds 2 Zn(2+) ions per monomer.</text>
</comment>
<evidence type="ECO:0000256" key="10">
    <source>
        <dbReference type="PROSITE-ProRule" id="PRU00546"/>
    </source>
</evidence>
<dbReference type="PANTHER" id="PTHR43096:SF52">
    <property type="entry name" value="DNAJ HOMOLOG 1, MITOCHONDRIAL-RELATED"/>
    <property type="match status" value="1"/>
</dbReference>
<feature type="repeat" description="CXXCXGXG motif" evidence="9">
    <location>
        <begin position="155"/>
        <end position="162"/>
    </location>
</feature>
<evidence type="ECO:0000313" key="14">
    <source>
        <dbReference type="Proteomes" id="UP000179010"/>
    </source>
</evidence>
<feature type="binding site" evidence="9">
    <location>
        <position position="155"/>
    </location>
    <ligand>
        <name>Zn(2+)</name>
        <dbReference type="ChEBI" id="CHEBI:29105"/>
        <label>1</label>
    </ligand>
</feature>
<dbReference type="CDD" id="cd10747">
    <property type="entry name" value="DnaJ_C"/>
    <property type="match status" value="1"/>
</dbReference>
<dbReference type="Pfam" id="PF00226">
    <property type="entry name" value="DnaJ"/>
    <property type="match status" value="1"/>
</dbReference>
<reference evidence="13 14" key="1">
    <citation type="journal article" date="2016" name="Nat. Commun.">
        <title>Thousands of microbial genomes shed light on interconnected biogeochemical processes in an aquifer system.</title>
        <authorList>
            <person name="Anantharaman K."/>
            <person name="Brown C.T."/>
            <person name="Hug L.A."/>
            <person name="Sharon I."/>
            <person name="Castelle C.J."/>
            <person name="Probst A.J."/>
            <person name="Thomas B.C."/>
            <person name="Singh A."/>
            <person name="Wilkins M.J."/>
            <person name="Karaoz U."/>
            <person name="Brodie E.L."/>
            <person name="Williams K.H."/>
            <person name="Hubbard S.S."/>
            <person name="Banfield J.F."/>
        </authorList>
    </citation>
    <scope>NUCLEOTIDE SEQUENCE [LARGE SCALE GENOMIC DNA]</scope>
</reference>
<dbReference type="GO" id="GO:0005737">
    <property type="term" value="C:cytoplasm"/>
    <property type="evidence" value="ECO:0007669"/>
    <property type="project" value="UniProtKB-SubCell"/>
</dbReference>
<dbReference type="CDD" id="cd06257">
    <property type="entry name" value="DnaJ"/>
    <property type="match status" value="1"/>
</dbReference>
<dbReference type="Pfam" id="PF00684">
    <property type="entry name" value="DnaJ_CXXCXGXG"/>
    <property type="match status" value="1"/>
</dbReference>
<protein>
    <recommendedName>
        <fullName evidence="8 9">Chaperone protein DnaJ</fullName>
    </recommendedName>
</protein>
<dbReference type="PRINTS" id="PR00625">
    <property type="entry name" value="JDOMAIN"/>
</dbReference>
<dbReference type="GO" id="GO:0006260">
    <property type="term" value="P:DNA replication"/>
    <property type="evidence" value="ECO:0007669"/>
    <property type="project" value="UniProtKB-KW"/>
</dbReference>
<comment type="caution">
    <text evidence="13">The sequence shown here is derived from an EMBL/GenBank/DDBJ whole genome shotgun (WGS) entry which is preliminary data.</text>
</comment>
<dbReference type="FunFam" id="2.60.260.20:FF:000005">
    <property type="entry name" value="Chaperone protein dnaJ 1, mitochondrial"/>
    <property type="match status" value="1"/>
</dbReference>
<evidence type="ECO:0000256" key="5">
    <source>
        <dbReference type="ARBA" id="ARBA00023186"/>
    </source>
</evidence>
<dbReference type="SUPFAM" id="SSF49493">
    <property type="entry name" value="HSP40/DnaJ peptide-binding domain"/>
    <property type="match status" value="2"/>
</dbReference>
<dbReference type="GO" id="GO:0031072">
    <property type="term" value="F:heat shock protein binding"/>
    <property type="evidence" value="ECO:0007669"/>
    <property type="project" value="InterPro"/>
</dbReference>
<accession>A0A1F4PP50</accession>
<keyword evidence="1 9" id="KW-0479">Metal-binding</keyword>
<dbReference type="HAMAP" id="MF_01152">
    <property type="entry name" value="DnaJ"/>
    <property type="match status" value="1"/>
</dbReference>
<feature type="binding site" evidence="9">
    <location>
        <position position="171"/>
    </location>
    <ligand>
        <name>Zn(2+)</name>
        <dbReference type="ChEBI" id="CHEBI:29105"/>
        <label>2</label>
    </ligand>
</feature>
<evidence type="ECO:0000256" key="6">
    <source>
        <dbReference type="ARBA" id="ARBA00053423"/>
    </source>
</evidence>
<comment type="similarity">
    <text evidence="7 9">Belongs to the DnaJ family.</text>
</comment>
<comment type="subcellular location">
    <subcellularLocation>
        <location evidence="9">Cytoplasm</location>
    </subcellularLocation>
</comment>
<feature type="binding site" evidence="9">
    <location>
        <position position="214"/>
    </location>
    <ligand>
        <name>Zn(2+)</name>
        <dbReference type="ChEBI" id="CHEBI:29105"/>
        <label>1</label>
    </ligand>
</feature>
<dbReference type="NCBIfam" id="NF008035">
    <property type="entry name" value="PRK10767.1"/>
    <property type="match status" value="1"/>
</dbReference>
<dbReference type="SUPFAM" id="SSF57938">
    <property type="entry name" value="DnaJ/Hsp40 cysteine-rich domain"/>
    <property type="match status" value="1"/>
</dbReference>
<name>A0A1F4PP50_UNCK3</name>
<evidence type="ECO:0000313" key="13">
    <source>
        <dbReference type="EMBL" id="OGB85405.1"/>
    </source>
</evidence>
<dbReference type="Gene3D" id="2.60.260.20">
    <property type="entry name" value="Urease metallochaperone UreE, N-terminal domain"/>
    <property type="match status" value="2"/>
</dbReference>
<dbReference type="PROSITE" id="PS50076">
    <property type="entry name" value="DNAJ_2"/>
    <property type="match status" value="1"/>
</dbReference>